<keyword evidence="15" id="KW-1185">Reference proteome</keyword>
<evidence type="ECO:0000256" key="5">
    <source>
        <dbReference type="ARBA" id="ARBA00023121"/>
    </source>
</evidence>
<reference evidence="15" key="1">
    <citation type="submission" date="2014-12" db="EMBL/GenBank/DDBJ databases">
        <title>Complete genome sequence of a multi-drug resistant Klebsiella pneumoniae.</title>
        <authorList>
            <person name="Hua X."/>
            <person name="Chen Q."/>
            <person name="Li X."/>
            <person name="Feng Y."/>
            <person name="Ruan Z."/>
            <person name="Yu Y."/>
        </authorList>
    </citation>
    <scope>NUCLEOTIDE SEQUENCE [LARGE SCALE GENOMIC DNA]</scope>
    <source>
        <strain evidence="15">5.12</strain>
    </source>
</reference>
<keyword evidence="8 12" id="KW-0998">Cell outer membrane</keyword>
<evidence type="ECO:0000256" key="3">
    <source>
        <dbReference type="ARBA" id="ARBA00011738"/>
    </source>
</evidence>
<organism evidence="14 15">
    <name type="scientific">Alteromonas pelagimontana</name>
    <dbReference type="NCBI Taxonomy" id="1858656"/>
    <lineage>
        <taxon>Bacteria</taxon>
        <taxon>Pseudomonadati</taxon>
        <taxon>Pseudomonadota</taxon>
        <taxon>Gammaproteobacteria</taxon>
        <taxon>Alteromonadales</taxon>
        <taxon>Alteromonadaceae</taxon>
        <taxon>Alteromonas/Salinimonas group</taxon>
        <taxon>Alteromonas</taxon>
    </lineage>
</organism>
<comment type="function">
    <text evidence="10 12">Involved in the storage or transport of lipids necessary for membrane maintenance under stressful conditions. Displays a binding preference for lysophospholipids.</text>
</comment>
<proteinExistence type="inferred from homology"/>
<evidence type="ECO:0000259" key="13">
    <source>
        <dbReference type="Pfam" id="PF08212"/>
    </source>
</evidence>
<evidence type="ECO:0000256" key="1">
    <source>
        <dbReference type="ARBA" id="ARBA00004459"/>
    </source>
</evidence>
<keyword evidence="9 12" id="KW-0449">Lipoprotein</keyword>
<dbReference type="PROSITE" id="PS00213">
    <property type="entry name" value="LIPOCALIN"/>
    <property type="match status" value="1"/>
</dbReference>
<keyword evidence="4" id="KW-0732">Signal</keyword>
<dbReference type="SUPFAM" id="SSF50814">
    <property type="entry name" value="Lipocalins"/>
    <property type="match status" value="1"/>
</dbReference>
<comment type="subcellular location">
    <subcellularLocation>
        <location evidence="1">Cell outer membrane</location>
        <topology evidence="1">Lipid-anchor</topology>
    </subcellularLocation>
</comment>
<dbReference type="InterPro" id="IPR012674">
    <property type="entry name" value="Calycin"/>
</dbReference>
<comment type="subunit">
    <text evidence="3 12">Homodimer.</text>
</comment>
<dbReference type="PIRSF" id="PIRSF036893">
    <property type="entry name" value="Lipocalin_ApoD"/>
    <property type="match status" value="1"/>
</dbReference>
<comment type="similarity">
    <text evidence="2 12">Belongs to the calycin superfamily. Lipocalin family.</text>
</comment>
<evidence type="ECO:0000256" key="2">
    <source>
        <dbReference type="ARBA" id="ARBA00006889"/>
    </source>
</evidence>
<sequence length="171" mass="19343">MLSCTGKPEQVTPVSPFNIKKYLGKWYEIARFPHSFEEGLSHVTATYSVRKDGGIDVLNKGFNDDAQKWEEAKGEAYFVEDENTGYLKVSFFGPFYASYIIVALDQADYQYALVTGPDKEYLWVLSRTPELDEKIVDKLLKKAQSLGYDLGKIIYVDQSAMPSAMQDKPNA</sequence>
<keyword evidence="5 12" id="KW-0446">Lipid-binding</keyword>
<evidence type="ECO:0000313" key="14">
    <source>
        <dbReference type="EMBL" id="QJR82838.1"/>
    </source>
</evidence>
<evidence type="ECO:0000256" key="11">
    <source>
        <dbReference type="ARBA" id="ARBA00071217"/>
    </source>
</evidence>
<evidence type="ECO:0000313" key="15">
    <source>
        <dbReference type="Proteomes" id="UP000219285"/>
    </source>
</evidence>
<accession>A0A6M4MIU5</accession>
<evidence type="ECO:0000256" key="7">
    <source>
        <dbReference type="ARBA" id="ARBA00023139"/>
    </source>
</evidence>
<reference evidence="14 15" key="2">
    <citation type="submission" date="2020-04" db="EMBL/GenBank/DDBJ databases">
        <title>Complete genome sequence of Alteromonas pelagimontana 5.12T.</title>
        <authorList>
            <person name="Sinha R.K."/>
            <person name="Krishnan K.P."/>
            <person name="Kurian J.P."/>
        </authorList>
    </citation>
    <scope>NUCLEOTIDE SEQUENCE [LARGE SCALE GENOMIC DNA]</scope>
    <source>
        <strain evidence="14 15">5.12</strain>
    </source>
</reference>
<dbReference type="InterPro" id="IPR000566">
    <property type="entry name" value="Lipocln_cytosolic_FA-bd_dom"/>
</dbReference>
<dbReference type="PRINTS" id="PR01171">
    <property type="entry name" value="BCTLIPOCALIN"/>
</dbReference>
<dbReference type="PANTHER" id="PTHR10612:SF34">
    <property type="entry name" value="APOLIPOPROTEIN D"/>
    <property type="match status" value="1"/>
</dbReference>
<evidence type="ECO:0000256" key="9">
    <source>
        <dbReference type="ARBA" id="ARBA00023288"/>
    </source>
</evidence>
<dbReference type="AlphaFoldDB" id="A0A6M4MIU5"/>
<dbReference type="PANTHER" id="PTHR10612">
    <property type="entry name" value="APOLIPOPROTEIN D"/>
    <property type="match status" value="1"/>
</dbReference>
<dbReference type="GO" id="GO:0009279">
    <property type="term" value="C:cell outer membrane"/>
    <property type="evidence" value="ECO:0007669"/>
    <property type="project" value="UniProtKB-SubCell"/>
</dbReference>
<evidence type="ECO:0000256" key="12">
    <source>
        <dbReference type="PIRNR" id="PIRNR036893"/>
    </source>
</evidence>
<dbReference type="FunFam" id="2.40.128.20:FF:000002">
    <property type="entry name" value="Outer membrane lipoprotein Blc"/>
    <property type="match status" value="1"/>
</dbReference>
<dbReference type="InterPro" id="IPR022271">
    <property type="entry name" value="Lipocalin_ApoD"/>
</dbReference>
<dbReference type="Gene3D" id="2.40.128.20">
    <property type="match status" value="1"/>
</dbReference>
<evidence type="ECO:0000256" key="8">
    <source>
        <dbReference type="ARBA" id="ARBA00023237"/>
    </source>
</evidence>
<protein>
    <recommendedName>
        <fullName evidence="11 12">Outer membrane lipoprotein Blc</fullName>
    </recommendedName>
</protein>
<dbReference type="Pfam" id="PF08212">
    <property type="entry name" value="Lipocalin_2"/>
    <property type="match status" value="1"/>
</dbReference>
<dbReference type="OrthoDB" id="9793905at2"/>
<dbReference type="Proteomes" id="UP000219285">
    <property type="component" value="Chromosome"/>
</dbReference>
<dbReference type="KEGG" id="apel:CA267_011755"/>
<name>A0A6M4MIU5_9ALTE</name>
<evidence type="ECO:0000256" key="4">
    <source>
        <dbReference type="ARBA" id="ARBA00022729"/>
    </source>
</evidence>
<evidence type="ECO:0000256" key="6">
    <source>
        <dbReference type="ARBA" id="ARBA00023136"/>
    </source>
</evidence>
<dbReference type="GO" id="GO:0008289">
    <property type="term" value="F:lipid binding"/>
    <property type="evidence" value="ECO:0007669"/>
    <property type="project" value="UniProtKB-UniRule"/>
</dbReference>
<dbReference type="CDD" id="cd19438">
    <property type="entry name" value="lipocalin_Blc-like"/>
    <property type="match status" value="1"/>
</dbReference>
<evidence type="ECO:0000256" key="10">
    <source>
        <dbReference type="ARBA" id="ARBA00057024"/>
    </source>
</evidence>
<dbReference type="InterPro" id="IPR047202">
    <property type="entry name" value="Lipocalin_Blc-like_dom"/>
</dbReference>
<gene>
    <name evidence="14" type="ORF">CA267_011755</name>
</gene>
<dbReference type="InterPro" id="IPR002446">
    <property type="entry name" value="Lipocalin_bac"/>
</dbReference>
<keyword evidence="7" id="KW-0564">Palmitate</keyword>
<keyword evidence="6 12" id="KW-0472">Membrane</keyword>
<dbReference type="EMBL" id="CP052766">
    <property type="protein sequence ID" value="QJR82838.1"/>
    <property type="molecule type" value="Genomic_DNA"/>
</dbReference>
<feature type="domain" description="Lipocalin/cytosolic fatty-acid binding" evidence="13">
    <location>
        <begin position="18"/>
        <end position="158"/>
    </location>
</feature>
<dbReference type="InterPro" id="IPR022272">
    <property type="entry name" value="Lipocalin_CS"/>
</dbReference>
<dbReference type="GO" id="GO:0006950">
    <property type="term" value="P:response to stress"/>
    <property type="evidence" value="ECO:0007669"/>
    <property type="project" value="UniProtKB-ARBA"/>
</dbReference>